<dbReference type="AlphaFoldDB" id="A0A3T0JYK5"/>
<sequence length="317" mass="36279">MKYPARFLIVCGRFVEFCELLGAVMARLLLVVLFAMCTSCMQLHVPAPRIEFTSIEYKGGYYNFRFRSDRDLVNLYKAHGVNEQVGTWLKCSLDGDVDFSILHKIRLYGDGVVHDVHIVEGDRRYEFDVWFRFEEDVDQGSSSRTIRKEVLLSLLGKQDYIPCQATITATFYNAYYSKVMYVPTSRIVAEVEKVITAPEYVILPPELRPLSWLQFEQICITERRYHAGDTIVHGGVCSGLPYSGLLSSFAPLNGKFRVVDAQTRKPQPNVRYIIKRPDGREEEGLSDAQGDTHVFGSNYPEDFKLFLFDQGLEAMTM</sequence>
<proteinExistence type="predicted"/>
<evidence type="ECO:0000313" key="1">
    <source>
        <dbReference type="EMBL" id="AZV28372.1"/>
    </source>
</evidence>
<reference evidence="1 2" key="1">
    <citation type="submission" date="2017-11" db="EMBL/GenBank/DDBJ databases">
        <title>Effect of PGPRs.</title>
        <authorList>
            <person name="Oliva R."/>
            <person name="Nong J."/>
            <person name="Roman V."/>
        </authorList>
    </citation>
    <scope>NUCLEOTIDE SEQUENCE [LARGE SCALE GENOMIC DNA]</scope>
    <source>
        <strain evidence="1">Inb918</strain>
    </source>
</reference>
<gene>
    <name evidence="1" type="ORF">CT157_20905</name>
</gene>
<dbReference type="EMBL" id="CP024646">
    <property type="protein sequence ID" value="AZV28372.1"/>
    <property type="molecule type" value="Genomic_DNA"/>
</dbReference>
<organism evidence="1 2">
    <name type="scientific">Pseudomonas syringae</name>
    <dbReference type="NCBI Taxonomy" id="317"/>
    <lineage>
        <taxon>Bacteria</taxon>
        <taxon>Pseudomonadati</taxon>
        <taxon>Pseudomonadota</taxon>
        <taxon>Gammaproteobacteria</taxon>
        <taxon>Pseudomonadales</taxon>
        <taxon>Pseudomonadaceae</taxon>
        <taxon>Pseudomonas</taxon>
    </lineage>
</organism>
<evidence type="ECO:0000313" key="2">
    <source>
        <dbReference type="Proteomes" id="UP000282760"/>
    </source>
</evidence>
<dbReference type="Proteomes" id="UP000282760">
    <property type="component" value="Chromosome"/>
</dbReference>
<accession>A0A3T0JYK5</accession>
<protein>
    <submittedName>
        <fullName evidence="1">Uncharacterized protein</fullName>
    </submittedName>
</protein>
<name>A0A3T0JYK5_PSESX</name>